<dbReference type="AlphaFoldDB" id="A0AB35I1H1"/>
<dbReference type="InterPro" id="IPR010906">
    <property type="entry name" value="Phage_lambda_Nu1_terminase-ssu"/>
</dbReference>
<feature type="compositionally biased region" description="Basic and acidic residues" evidence="1">
    <location>
        <begin position="9"/>
        <end position="27"/>
    </location>
</feature>
<gene>
    <name evidence="2" type="ORF">OQJ68_10680</name>
</gene>
<comment type="caution">
    <text evidence="2">The sequence shown here is derived from an EMBL/GenBank/DDBJ whole genome shotgun (WGS) entry which is preliminary data.</text>
</comment>
<proteinExistence type="predicted"/>
<name>A0AB35I1H1_MICTH</name>
<dbReference type="RefSeq" id="WP_266066227.1">
    <property type="nucleotide sequence ID" value="NZ_JAPHQA010000015.1"/>
</dbReference>
<dbReference type="EMBL" id="JAPHQB010000015">
    <property type="protein sequence ID" value="MCX2802250.1"/>
    <property type="molecule type" value="Genomic_DNA"/>
</dbReference>
<evidence type="ECO:0000313" key="3">
    <source>
        <dbReference type="Proteomes" id="UP001209730"/>
    </source>
</evidence>
<protein>
    <submittedName>
        <fullName evidence="2">Terminase small subunit</fullName>
    </submittedName>
</protein>
<organism evidence="2 3">
    <name type="scientific">Microbulbifer thermotolerans</name>
    <dbReference type="NCBI Taxonomy" id="252514"/>
    <lineage>
        <taxon>Bacteria</taxon>
        <taxon>Pseudomonadati</taxon>
        <taxon>Pseudomonadota</taxon>
        <taxon>Gammaproteobacteria</taxon>
        <taxon>Cellvibrionales</taxon>
        <taxon>Microbulbiferaceae</taxon>
        <taxon>Microbulbifer</taxon>
    </lineage>
</organism>
<reference evidence="2" key="1">
    <citation type="submission" date="2022-11" db="EMBL/GenBank/DDBJ databases">
        <title>Chitin-degrading and fungicidal potential of chitinolytic bacterial strains from marine environment of the Pacific Ocean regions.</title>
        <authorList>
            <person name="Pentekhina I."/>
            <person name="Nedashkovskaya O."/>
            <person name="Seitkalieva A."/>
            <person name="Podvolotskaya A."/>
            <person name="Tekutyeva L."/>
            <person name="Balabanova L."/>
        </authorList>
    </citation>
    <scope>NUCLEOTIDE SEQUENCE</scope>
    <source>
        <strain evidence="2">KMM 6838</strain>
    </source>
</reference>
<sequence length="203" mass="22088">MTGSTQKPLDSKAKQPSPDDKDGRHNEQPGTARDYWLNKRQVCESLGISTTAFDKWRVEPVARIGNCNYYDVRSIVDNRVDNALSRHTLERSSSASEGLDPAAEQARLAKERADSIALKNARARGELIPAEVAGLLFGKIGAEMAAVLDALPAKIKRRAPGLTATDLEFIKTEIVRAQNAAAEVDRYLDELIDEINGAADAGD</sequence>
<accession>A0AB35I1H1</accession>
<dbReference type="Pfam" id="PF07471">
    <property type="entry name" value="Phage_Nu1"/>
    <property type="match status" value="1"/>
</dbReference>
<feature type="region of interest" description="Disordered" evidence="1">
    <location>
        <begin position="1"/>
        <end position="33"/>
    </location>
</feature>
<evidence type="ECO:0000256" key="1">
    <source>
        <dbReference type="SAM" id="MobiDB-lite"/>
    </source>
</evidence>
<dbReference type="Proteomes" id="UP001209730">
    <property type="component" value="Unassembled WGS sequence"/>
</dbReference>
<evidence type="ECO:0000313" key="2">
    <source>
        <dbReference type="EMBL" id="MCX2802250.1"/>
    </source>
</evidence>